<dbReference type="VEuPathDB" id="FungiDB:A1O9_11153"/>
<dbReference type="EMBL" id="AMGV01000016">
    <property type="protein sequence ID" value="KEF52736.1"/>
    <property type="molecule type" value="Genomic_DNA"/>
</dbReference>
<reference evidence="1 2" key="1">
    <citation type="submission" date="2013-03" db="EMBL/GenBank/DDBJ databases">
        <title>The Genome Sequence of Exophiala aquamarina CBS 119918.</title>
        <authorList>
            <consortium name="The Broad Institute Genomics Platform"/>
            <person name="Cuomo C."/>
            <person name="de Hoog S."/>
            <person name="Gorbushina A."/>
            <person name="Walker B."/>
            <person name="Young S.K."/>
            <person name="Zeng Q."/>
            <person name="Gargeya S."/>
            <person name="Fitzgerald M."/>
            <person name="Haas B."/>
            <person name="Abouelleil A."/>
            <person name="Allen A.W."/>
            <person name="Alvarado L."/>
            <person name="Arachchi H.M."/>
            <person name="Berlin A.M."/>
            <person name="Chapman S.B."/>
            <person name="Gainer-Dewar J."/>
            <person name="Goldberg J."/>
            <person name="Griggs A."/>
            <person name="Gujja S."/>
            <person name="Hansen M."/>
            <person name="Howarth C."/>
            <person name="Imamovic A."/>
            <person name="Ireland A."/>
            <person name="Larimer J."/>
            <person name="McCowan C."/>
            <person name="Murphy C."/>
            <person name="Pearson M."/>
            <person name="Poon T.W."/>
            <person name="Priest M."/>
            <person name="Roberts A."/>
            <person name="Saif S."/>
            <person name="Shea T."/>
            <person name="Sisk P."/>
            <person name="Sykes S."/>
            <person name="Wortman J."/>
            <person name="Nusbaum C."/>
            <person name="Birren B."/>
        </authorList>
    </citation>
    <scope>NUCLEOTIDE SEQUENCE [LARGE SCALE GENOMIC DNA]</scope>
    <source>
        <strain evidence="1 2">CBS 119918</strain>
    </source>
</reference>
<evidence type="ECO:0000313" key="1">
    <source>
        <dbReference type="EMBL" id="KEF52736.1"/>
    </source>
</evidence>
<name>A0A072NYU0_9EURO</name>
<dbReference type="RefSeq" id="XP_013255326.1">
    <property type="nucleotide sequence ID" value="XM_013399872.1"/>
</dbReference>
<dbReference type="HOGENOM" id="CLU_2644641_0_0_1"/>
<dbReference type="Proteomes" id="UP000027920">
    <property type="component" value="Unassembled WGS sequence"/>
</dbReference>
<dbReference type="GeneID" id="25286053"/>
<dbReference type="OrthoDB" id="3793150at2759"/>
<accession>A0A072NYU0</accession>
<dbReference type="AlphaFoldDB" id="A0A072NYU0"/>
<proteinExistence type="predicted"/>
<evidence type="ECO:0000313" key="2">
    <source>
        <dbReference type="Proteomes" id="UP000027920"/>
    </source>
</evidence>
<protein>
    <recommendedName>
        <fullName evidence="3">Extracellular membrane protein CFEM domain-containing protein</fullName>
    </recommendedName>
</protein>
<evidence type="ECO:0008006" key="3">
    <source>
        <dbReference type="Google" id="ProtNLM"/>
    </source>
</evidence>
<keyword evidence="2" id="KW-1185">Reference proteome</keyword>
<feature type="non-terminal residue" evidence="1">
    <location>
        <position position="77"/>
    </location>
</feature>
<feature type="non-terminal residue" evidence="1">
    <location>
        <position position="1"/>
    </location>
</feature>
<organism evidence="1 2">
    <name type="scientific">Exophiala aquamarina CBS 119918</name>
    <dbReference type="NCBI Taxonomy" id="1182545"/>
    <lineage>
        <taxon>Eukaryota</taxon>
        <taxon>Fungi</taxon>
        <taxon>Dikarya</taxon>
        <taxon>Ascomycota</taxon>
        <taxon>Pezizomycotina</taxon>
        <taxon>Eurotiomycetes</taxon>
        <taxon>Chaetothyriomycetidae</taxon>
        <taxon>Chaetothyriales</taxon>
        <taxon>Herpotrichiellaceae</taxon>
        <taxon>Exophiala</taxon>
    </lineage>
</organism>
<gene>
    <name evidence="1" type="ORF">A1O9_11153</name>
</gene>
<comment type="caution">
    <text evidence="1">The sequence shown here is derived from an EMBL/GenBank/DDBJ whole genome shotgun (WGS) entry which is preliminary data.</text>
</comment>
<sequence>RECNARCYFIIGDVISCGHGDTVFCGQDVEDSCFCREDLQPVVTTYISECVYSSCSSNFNDLTSAVDAYTQYCKRTG</sequence>